<proteinExistence type="predicted"/>
<dbReference type="OrthoDB" id="7857741at2"/>
<accession>A0A2T1M3S4</accession>
<comment type="caution">
    <text evidence="2">The sequence shown here is derived from an EMBL/GenBank/DDBJ whole genome shotgun (WGS) entry which is preliminary data.</text>
</comment>
<dbReference type="RefSeq" id="WP_106455114.1">
    <property type="nucleotide sequence ID" value="NZ_PXOH01000001.1"/>
</dbReference>
<name>A0A2T1M3S4_9CHRO</name>
<dbReference type="AlphaFoldDB" id="A0A2T1M3S4"/>
<evidence type="ECO:0000259" key="1">
    <source>
        <dbReference type="Pfam" id="PF00685"/>
    </source>
</evidence>
<gene>
    <name evidence="2" type="ORF">C7H19_01520</name>
</gene>
<dbReference type="SUPFAM" id="SSF52540">
    <property type="entry name" value="P-loop containing nucleoside triphosphate hydrolases"/>
    <property type="match status" value="1"/>
</dbReference>
<dbReference type="EMBL" id="PXOH01000001">
    <property type="protein sequence ID" value="PSF39494.1"/>
    <property type="molecule type" value="Genomic_DNA"/>
</dbReference>
<dbReference type="InterPro" id="IPR000863">
    <property type="entry name" value="Sulfotransferase_dom"/>
</dbReference>
<sequence length="244" mass="29094">MIESKFFVLKLARSGSTMFGKVLNSHPEVLCKNEFLNHIKDQSTAEKIQYFKEFFNKGLPKKVKDEKDLQKVKVLGSTIEPFKYNLEVDDFLKEVDISEYKVILLLRKNPLLQARSLYVVKELIVNTREKNRYQPDKDDKEKLRPIDFDFDKLEELTKRFEQKSQRLHKFAKKLTKNNFLQINYEELIEERYKYFNQVFDYLGASQLPEDFDYSGGSEKMLDDWGSICANFEEINNYPYLKQFV</sequence>
<dbReference type="Proteomes" id="UP000239001">
    <property type="component" value="Unassembled WGS sequence"/>
</dbReference>
<protein>
    <recommendedName>
        <fullName evidence="1">Sulfotransferase domain-containing protein</fullName>
    </recommendedName>
</protein>
<evidence type="ECO:0000313" key="2">
    <source>
        <dbReference type="EMBL" id="PSF39494.1"/>
    </source>
</evidence>
<dbReference type="Gene3D" id="3.40.50.300">
    <property type="entry name" value="P-loop containing nucleotide triphosphate hydrolases"/>
    <property type="match status" value="1"/>
</dbReference>
<dbReference type="InterPro" id="IPR027417">
    <property type="entry name" value="P-loop_NTPase"/>
</dbReference>
<reference evidence="2 3" key="1">
    <citation type="submission" date="2018-03" db="EMBL/GenBank/DDBJ databases">
        <title>The ancient ancestry and fast evolution of plastids.</title>
        <authorList>
            <person name="Moore K.R."/>
            <person name="Magnabosco C."/>
            <person name="Momper L."/>
            <person name="Gold D.A."/>
            <person name="Bosak T."/>
            <person name="Fournier G.P."/>
        </authorList>
    </citation>
    <scope>NUCLEOTIDE SEQUENCE [LARGE SCALE GENOMIC DNA]</scope>
    <source>
        <strain evidence="2 3">CCALA 016</strain>
    </source>
</reference>
<organism evidence="2 3">
    <name type="scientific">Aphanothece hegewaldii CCALA 016</name>
    <dbReference type="NCBI Taxonomy" id="2107694"/>
    <lineage>
        <taxon>Bacteria</taxon>
        <taxon>Bacillati</taxon>
        <taxon>Cyanobacteriota</taxon>
        <taxon>Cyanophyceae</taxon>
        <taxon>Oscillatoriophycideae</taxon>
        <taxon>Chroococcales</taxon>
        <taxon>Aphanothecaceae</taxon>
        <taxon>Aphanothece</taxon>
    </lineage>
</organism>
<dbReference type="Pfam" id="PF00685">
    <property type="entry name" value="Sulfotransfer_1"/>
    <property type="match status" value="1"/>
</dbReference>
<evidence type="ECO:0000313" key="3">
    <source>
        <dbReference type="Proteomes" id="UP000239001"/>
    </source>
</evidence>
<feature type="domain" description="Sulfotransferase" evidence="1">
    <location>
        <begin position="5"/>
        <end position="209"/>
    </location>
</feature>
<reference evidence="2 3" key="2">
    <citation type="submission" date="2018-03" db="EMBL/GenBank/DDBJ databases">
        <authorList>
            <person name="Keele B.F."/>
        </authorList>
    </citation>
    <scope>NUCLEOTIDE SEQUENCE [LARGE SCALE GENOMIC DNA]</scope>
    <source>
        <strain evidence="2 3">CCALA 016</strain>
    </source>
</reference>
<dbReference type="GO" id="GO:0008146">
    <property type="term" value="F:sulfotransferase activity"/>
    <property type="evidence" value="ECO:0007669"/>
    <property type="project" value="InterPro"/>
</dbReference>
<keyword evidence="3" id="KW-1185">Reference proteome</keyword>